<dbReference type="RefSeq" id="XP_022973847.1">
    <property type="nucleotide sequence ID" value="XM_023118079.1"/>
</dbReference>
<dbReference type="KEGG" id="cmax:111472389"/>
<evidence type="ECO:0000256" key="2">
    <source>
        <dbReference type="ARBA" id="ARBA00022577"/>
    </source>
</evidence>
<keyword evidence="3 5" id="KW-0732">Signal</keyword>
<dbReference type="PANTHER" id="PTHR33147">
    <property type="entry name" value="DEFENSIN-LIKE PROTEIN 1"/>
    <property type="match status" value="1"/>
</dbReference>
<keyword evidence="1" id="KW-0929">Antimicrobial</keyword>
<dbReference type="InterPro" id="IPR008176">
    <property type="entry name" value="Defensin_plant"/>
</dbReference>
<evidence type="ECO:0000256" key="4">
    <source>
        <dbReference type="ARBA" id="ARBA00023157"/>
    </source>
</evidence>
<keyword evidence="7" id="KW-1185">Reference proteome</keyword>
<keyword evidence="2" id="KW-0295">Fungicide</keyword>
<reference evidence="8" key="1">
    <citation type="submission" date="2025-08" db="UniProtKB">
        <authorList>
            <consortium name="RefSeq"/>
        </authorList>
    </citation>
    <scope>IDENTIFICATION</scope>
    <source>
        <tissue evidence="8">Young leaves</tissue>
    </source>
</reference>
<evidence type="ECO:0000313" key="8">
    <source>
        <dbReference type="RefSeq" id="XP_022973847.1"/>
    </source>
</evidence>
<gene>
    <name evidence="8" type="primary">LOC111472389</name>
</gene>
<name>A0A6J1I8M6_CUCMA</name>
<evidence type="ECO:0000256" key="3">
    <source>
        <dbReference type="ARBA" id="ARBA00022729"/>
    </source>
</evidence>
<feature type="domain" description="Knottins-like" evidence="6">
    <location>
        <begin position="32"/>
        <end position="77"/>
    </location>
</feature>
<evidence type="ECO:0000313" key="7">
    <source>
        <dbReference type="Proteomes" id="UP000504608"/>
    </source>
</evidence>
<dbReference type="InterPro" id="IPR003614">
    <property type="entry name" value="Knottins"/>
</dbReference>
<dbReference type="SUPFAM" id="SSF57095">
    <property type="entry name" value="Scorpion toxin-like"/>
    <property type="match status" value="1"/>
</dbReference>
<feature type="chain" id="PRO_5026903965" evidence="5">
    <location>
        <begin position="21"/>
        <end position="77"/>
    </location>
</feature>
<dbReference type="SMART" id="SM00505">
    <property type="entry name" value="Knot1"/>
    <property type="match status" value="1"/>
</dbReference>
<protein>
    <submittedName>
        <fullName evidence="8">Defensin-like protein 1</fullName>
    </submittedName>
</protein>
<accession>A0A6J1I8M6</accession>
<evidence type="ECO:0000256" key="5">
    <source>
        <dbReference type="SAM" id="SignalP"/>
    </source>
</evidence>
<dbReference type="PANTHER" id="PTHR33147:SF39">
    <property type="entry name" value="DRO1 PROTEIN-RELATED"/>
    <property type="match status" value="1"/>
</dbReference>
<dbReference type="PROSITE" id="PS00940">
    <property type="entry name" value="GAMMA_THIONIN"/>
    <property type="match status" value="1"/>
</dbReference>
<dbReference type="Proteomes" id="UP000504608">
    <property type="component" value="Unplaced"/>
</dbReference>
<evidence type="ECO:0000256" key="1">
    <source>
        <dbReference type="ARBA" id="ARBA00022529"/>
    </source>
</evidence>
<dbReference type="Pfam" id="PF00304">
    <property type="entry name" value="Gamma-thionin"/>
    <property type="match status" value="1"/>
</dbReference>
<evidence type="ECO:0000259" key="6">
    <source>
        <dbReference type="SMART" id="SM00505"/>
    </source>
</evidence>
<dbReference type="AlphaFoldDB" id="A0A6J1I8M6"/>
<dbReference type="GeneID" id="111472389"/>
<dbReference type="GO" id="GO:0031640">
    <property type="term" value="P:killing of cells of another organism"/>
    <property type="evidence" value="ECO:0007669"/>
    <property type="project" value="UniProtKB-KW"/>
</dbReference>
<sequence length="77" mass="8703">MMNKSFLSMFLLILLIFSSSEEMIGRTVEGRVCQSPSQKFHGLCLINHNCYVVCQSEGFSGGECDGIRRRCMCTRLC</sequence>
<keyword evidence="4" id="KW-1015">Disulfide bond</keyword>
<dbReference type="Gene3D" id="3.30.30.10">
    <property type="entry name" value="Knottin, scorpion toxin-like"/>
    <property type="match status" value="1"/>
</dbReference>
<dbReference type="PRINTS" id="PR00288">
    <property type="entry name" value="PUROTHIONIN"/>
</dbReference>
<dbReference type="OrthoDB" id="683455at2759"/>
<dbReference type="CDD" id="cd00107">
    <property type="entry name" value="Knot1"/>
    <property type="match status" value="1"/>
</dbReference>
<dbReference type="InterPro" id="IPR036574">
    <property type="entry name" value="Scorpion_toxin-like_sf"/>
</dbReference>
<proteinExistence type="predicted"/>
<dbReference type="GO" id="GO:0050832">
    <property type="term" value="P:defense response to fungus"/>
    <property type="evidence" value="ECO:0007669"/>
    <property type="project" value="UniProtKB-KW"/>
</dbReference>
<organism evidence="7 8">
    <name type="scientific">Cucurbita maxima</name>
    <name type="common">Pumpkin</name>
    <name type="synonym">Winter squash</name>
    <dbReference type="NCBI Taxonomy" id="3661"/>
    <lineage>
        <taxon>Eukaryota</taxon>
        <taxon>Viridiplantae</taxon>
        <taxon>Streptophyta</taxon>
        <taxon>Embryophyta</taxon>
        <taxon>Tracheophyta</taxon>
        <taxon>Spermatophyta</taxon>
        <taxon>Magnoliopsida</taxon>
        <taxon>eudicotyledons</taxon>
        <taxon>Gunneridae</taxon>
        <taxon>Pentapetalae</taxon>
        <taxon>rosids</taxon>
        <taxon>fabids</taxon>
        <taxon>Cucurbitales</taxon>
        <taxon>Cucurbitaceae</taxon>
        <taxon>Cucurbiteae</taxon>
        <taxon>Cucurbita</taxon>
    </lineage>
</organism>
<feature type="signal peptide" evidence="5">
    <location>
        <begin position="1"/>
        <end position="20"/>
    </location>
</feature>